<feature type="region of interest" description="Disordered" evidence="1">
    <location>
        <begin position="355"/>
        <end position="387"/>
    </location>
</feature>
<dbReference type="Gene3D" id="3.40.50.1220">
    <property type="entry name" value="TPP-binding domain"/>
    <property type="match status" value="1"/>
</dbReference>
<protein>
    <submittedName>
        <fullName evidence="2">SIR2 family protein</fullName>
    </submittedName>
</protein>
<evidence type="ECO:0000313" key="3">
    <source>
        <dbReference type="Proteomes" id="UP001058098"/>
    </source>
</evidence>
<sequence>MRFVENGPNIPDLLLERRDQGRVVFLCGAGVSFNAGMPTFVGLTKHVIHSFDPPKGSAIASSFGPWEDAEYHGSKTPLDQIFHLLHQEYGREDVNALVAERLRQGAPGEVESLEHKLIARISSDQEGNPQIVTTNFDRLFEHAVGVEVGKVYEPPAFPDIRMGVPVTGVTYLHGRLQEPGAAHHPYILSSADFGRAYLSEGWATSFIRSLLESYTVVLVGYQAEDPPVKYLLQGLNHDGMSDRSNLYAFDKGLAEEIEAKWRDRGVSAIAYNDHSDLWQCLEAWAERANDPRAWRSKLVDLARRGPRNVAAYERGQVAHLVRTTPGARLFANADPSPPAEWLCVFDAFCRASKKSSGYGEDAETFDPLETYGLDDDPPRPPESDRQTQRLHDHLLEWRRGDTNPPTFHRLAGRQPEGFEDIPPRLFHLVRWIIKLLHSPVTAWWALRQNGLHPSLTEGVRRELRRRSDLHQQARRNWNLILEFQSDHRNFKWDHGWFELKDRINSEGWSTSVLRQFEALSAPILSRNLPLGIDASMPPFGSWDELGSKELASWAVKFADTHGEKIKVPDEVLESVFRIAESHLRRASGLLEELNRTFFTTLTCYPGREIDGEDRDRDGDANFRQFLGLFARMVEYRPALLRAHAPSRGQLTTNTTFESSNCSR</sequence>
<feature type="compositionally biased region" description="Basic and acidic residues" evidence="1">
    <location>
        <begin position="376"/>
        <end position="387"/>
    </location>
</feature>
<dbReference type="RefSeq" id="WP_258117416.1">
    <property type="nucleotide sequence ID" value="NZ_CP062229.1"/>
</dbReference>
<reference evidence="2" key="1">
    <citation type="submission" date="2020-09" db="EMBL/GenBank/DDBJ databases">
        <title>Rhizobia associated with sainfoin plants.</title>
        <authorList>
            <person name="Asharfi S."/>
            <person name="Kuzmanovic N."/>
            <person name="Bunk B."/>
            <person name="Sproeer C."/>
            <person name="Becker M."/>
            <person name="Thuenen T."/>
        </authorList>
    </citation>
    <scope>NUCLEOTIDE SEQUENCE</scope>
    <source>
        <strain evidence="2">OM4</strain>
    </source>
</reference>
<proteinExistence type="predicted"/>
<dbReference type="Pfam" id="PF13289">
    <property type="entry name" value="SIR2_2"/>
    <property type="match status" value="1"/>
</dbReference>
<evidence type="ECO:0000256" key="1">
    <source>
        <dbReference type="SAM" id="MobiDB-lite"/>
    </source>
</evidence>
<dbReference type="SUPFAM" id="SSF52467">
    <property type="entry name" value="DHS-like NAD/FAD-binding domain"/>
    <property type="match status" value="1"/>
</dbReference>
<name>A0ABY5QS04_9HYPH</name>
<organism evidence="2 3">
    <name type="scientific">Mesorhizobium onobrychidis</name>
    <dbReference type="NCBI Taxonomy" id="2775404"/>
    <lineage>
        <taxon>Bacteria</taxon>
        <taxon>Pseudomonadati</taxon>
        <taxon>Pseudomonadota</taxon>
        <taxon>Alphaproteobacteria</taxon>
        <taxon>Hyphomicrobiales</taxon>
        <taxon>Phyllobacteriaceae</taxon>
        <taxon>Mesorhizobium</taxon>
    </lineage>
</organism>
<accession>A0ABY5QS04</accession>
<evidence type="ECO:0000313" key="2">
    <source>
        <dbReference type="EMBL" id="UVC13526.1"/>
    </source>
</evidence>
<gene>
    <name evidence="2" type="ORF">IHQ72_22780</name>
</gene>
<dbReference type="EMBL" id="CP062229">
    <property type="protein sequence ID" value="UVC13526.1"/>
    <property type="molecule type" value="Genomic_DNA"/>
</dbReference>
<dbReference type="InterPro" id="IPR029035">
    <property type="entry name" value="DHS-like_NAD/FAD-binding_dom"/>
</dbReference>
<keyword evidence="3" id="KW-1185">Reference proteome</keyword>
<dbReference type="Proteomes" id="UP001058098">
    <property type="component" value="Chromosome"/>
</dbReference>